<dbReference type="EMBL" id="JACDTQ010000172">
    <property type="protein sequence ID" value="KAF5928860.1"/>
    <property type="molecule type" value="Genomic_DNA"/>
</dbReference>
<dbReference type="AlphaFoldDB" id="A0A7J7FLC1"/>
<feature type="compositionally biased region" description="Low complexity" evidence="7">
    <location>
        <begin position="137"/>
        <end position="155"/>
    </location>
</feature>
<evidence type="ECO:0000256" key="2">
    <source>
        <dbReference type="ARBA" id="ARBA00023125"/>
    </source>
</evidence>
<keyword evidence="10" id="KW-1185">Reference proteome</keyword>
<feature type="region of interest" description="Disordered" evidence="7">
    <location>
        <begin position="511"/>
        <end position="534"/>
    </location>
</feature>
<dbReference type="FunFam" id="4.10.280.10:FF:000035">
    <property type="entry name" value="Pancreas-specific transcription factor 1a"/>
    <property type="match status" value="1"/>
</dbReference>
<gene>
    <name evidence="9" type="ORF">HPG69_012432</name>
</gene>
<keyword evidence="2" id="KW-0238">DNA-binding</keyword>
<dbReference type="PANTHER" id="PTHR23349">
    <property type="entry name" value="BASIC HELIX-LOOP-HELIX TRANSCRIPTION FACTOR, TWIST"/>
    <property type="match status" value="1"/>
</dbReference>
<dbReference type="InterPro" id="IPR036638">
    <property type="entry name" value="HLH_DNA-bd_sf"/>
</dbReference>
<feature type="region of interest" description="Disordered" evidence="7">
    <location>
        <begin position="1"/>
        <end position="92"/>
    </location>
</feature>
<dbReference type="PROSITE" id="PS50888">
    <property type="entry name" value="BHLH"/>
    <property type="match status" value="1"/>
</dbReference>
<feature type="region of interest" description="Disordered" evidence="7">
    <location>
        <begin position="284"/>
        <end position="306"/>
    </location>
</feature>
<proteinExistence type="predicted"/>
<feature type="compositionally biased region" description="Basic residues" evidence="7">
    <location>
        <begin position="64"/>
        <end position="73"/>
    </location>
</feature>
<feature type="compositionally biased region" description="Gly residues" evidence="7">
    <location>
        <begin position="435"/>
        <end position="452"/>
    </location>
</feature>
<evidence type="ECO:0000256" key="5">
    <source>
        <dbReference type="ARBA" id="ARBA00041035"/>
    </source>
</evidence>
<dbReference type="SMART" id="SM00353">
    <property type="entry name" value="HLH"/>
    <property type="match status" value="1"/>
</dbReference>
<protein>
    <recommendedName>
        <fullName evidence="5">Pancreas transcription factor 1 subunit alpha</fullName>
    </recommendedName>
    <alternativeName>
        <fullName evidence="6">Pancreas-specific transcription factor 1a</fullName>
    </alternativeName>
</protein>
<evidence type="ECO:0000256" key="7">
    <source>
        <dbReference type="SAM" id="MobiDB-lite"/>
    </source>
</evidence>
<sequence length="534" mass="56201">AAGKHLRTFCSCAKTPHTAPPASGRKGPALRSARGQAADASGRRCPWSPAPAGTGGSPEERAGRGRRSPRPPRPRLFFAPGAPTGRKPSLVPALPAGPPCPLPAGTPHSVIGWRRGSLARACGCSYKNPRLQQVGHSPPQRSASAGQSAAAAGTPGRPGGGKQAGRPHCLPRQIREGGGCQASKNSNIQLTENHLRPAVPRPAAAQSMDAVLLEHFPGGLDAFPSPYFDEEDFFTDQSSRDPLEDGDELLADEQAEVEFLSHQLHEYCYRDGACLLLQPAPSAAPHALAPPPSGGPGEPEDGGGGYCCEAGAPPRGFPYSPGSPPSCLAYPCAGAAVLSPEARLRGLSGAAAAAARRRRRVRSEAELQQLRQAANVRERRRMQSINDAFEGLRSHIPTLPYEKRLSKVDTLRLAIGYINFLSELVQADLPLRGGGAGGGGGPGGGGRLGGDSPGSQAQKVIICHRGTRSPSPSDPDYGLPPLAGHSLSWTDEKQLKEQNIIRTAKVWTPEDPRKLNSKSSFNNIENEPPFEFLS</sequence>
<evidence type="ECO:0000313" key="9">
    <source>
        <dbReference type="EMBL" id="KAF5928860.1"/>
    </source>
</evidence>
<feature type="domain" description="BHLH" evidence="8">
    <location>
        <begin position="369"/>
        <end position="421"/>
    </location>
</feature>
<dbReference type="GO" id="GO:0000977">
    <property type="term" value="F:RNA polymerase II transcription regulatory region sequence-specific DNA binding"/>
    <property type="evidence" value="ECO:0007669"/>
    <property type="project" value="TreeGrafter"/>
</dbReference>
<evidence type="ECO:0000256" key="1">
    <source>
        <dbReference type="ARBA" id="ARBA00023015"/>
    </source>
</evidence>
<dbReference type="Pfam" id="PF00010">
    <property type="entry name" value="HLH"/>
    <property type="match status" value="1"/>
</dbReference>
<dbReference type="CDD" id="cd11417">
    <property type="entry name" value="bHLH_TS_PTF1A"/>
    <property type="match status" value="1"/>
</dbReference>
<dbReference type="GO" id="GO:0032502">
    <property type="term" value="P:developmental process"/>
    <property type="evidence" value="ECO:0007669"/>
    <property type="project" value="TreeGrafter"/>
</dbReference>
<feature type="region of interest" description="Disordered" evidence="7">
    <location>
        <begin position="132"/>
        <end position="184"/>
    </location>
</feature>
<accession>A0A7J7FLC1</accession>
<evidence type="ECO:0000256" key="3">
    <source>
        <dbReference type="ARBA" id="ARBA00023163"/>
    </source>
</evidence>
<keyword evidence="4" id="KW-0539">Nucleus</keyword>
<comment type="caution">
    <text evidence="9">The sequence shown here is derived from an EMBL/GenBank/DDBJ whole genome shotgun (WGS) entry which is preliminary data.</text>
</comment>
<reference evidence="9 10" key="1">
    <citation type="journal article" date="2020" name="Mol. Biol. Evol.">
        <title>Interspecific Gene Flow and the Evolution of Specialization in Black and White Rhinoceros.</title>
        <authorList>
            <person name="Moodley Y."/>
            <person name="Westbury M.V."/>
            <person name="Russo I.M."/>
            <person name="Gopalakrishnan S."/>
            <person name="Rakotoarivelo A."/>
            <person name="Olsen R.A."/>
            <person name="Prost S."/>
            <person name="Tunstall T."/>
            <person name="Ryder O.A."/>
            <person name="Dalen L."/>
            <person name="Bruford M.W."/>
        </authorList>
    </citation>
    <scope>NUCLEOTIDE SEQUENCE [LARGE SCALE GENOMIC DNA]</scope>
    <source>
        <strain evidence="9">SBR-YM</strain>
        <tissue evidence="9">Skin</tissue>
    </source>
</reference>
<dbReference type="PANTHER" id="PTHR23349:SF59">
    <property type="entry name" value="PANCREAS TRANSCRIPTION FACTOR 1 SUBUNIT ALPHA"/>
    <property type="match status" value="1"/>
</dbReference>
<feature type="region of interest" description="Disordered" evidence="7">
    <location>
        <begin position="435"/>
        <end position="485"/>
    </location>
</feature>
<evidence type="ECO:0000256" key="6">
    <source>
        <dbReference type="ARBA" id="ARBA00043211"/>
    </source>
</evidence>
<dbReference type="InterPro" id="IPR011598">
    <property type="entry name" value="bHLH_dom"/>
</dbReference>
<keyword evidence="1" id="KW-0805">Transcription regulation</keyword>
<organism evidence="9 10">
    <name type="scientific">Diceros bicornis minor</name>
    <name type="common">South-central black rhinoceros</name>
    <dbReference type="NCBI Taxonomy" id="77932"/>
    <lineage>
        <taxon>Eukaryota</taxon>
        <taxon>Metazoa</taxon>
        <taxon>Chordata</taxon>
        <taxon>Craniata</taxon>
        <taxon>Vertebrata</taxon>
        <taxon>Euteleostomi</taxon>
        <taxon>Mammalia</taxon>
        <taxon>Eutheria</taxon>
        <taxon>Laurasiatheria</taxon>
        <taxon>Perissodactyla</taxon>
        <taxon>Rhinocerotidae</taxon>
        <taxon>Diceros</taxon>
    </lineage>
</organism>
<evidence type="ECO:0000313" key="10">
    <source>
        <dbReference type="Proteomes" id="UP000551758"/>
    </source>
</evidence>
<dbReference type="GO" id="GO:0046983">
    <property type="term" value="F:protein dimerization activity"/>
    <property type="evidence" value="ECO:0007669"/>
    <property type="project" value="InterPro"/>
</dbReference>
<keyword evidence="3" id="KW-0804">Transcription</keyword>
<evidence type="ECO:0000259" key="8">
    <source>
        <dbReference type="PROSITE" id="PS50888"/>
    </source>
</evidence>
<name>A0A7J7FLC1_DICBM</name>
<dbReference type="Proteomes" id="UP000551758">
    <property type="component" value="Unassembled WGS sequence"/>
</dbReference>
<dbReference type="Gene3D" id="4.10.280.10">
    <property type="entry name" value="Helix-loop-helix DNA-binding domain"/>
    <property type="match status" value="1"/>
</dbReference>
<dbReference type="GO" id="GO:0000981">
    <property type="term" value="F:DNA-binding transcription factor activity, RNA polymerase II-specific"/>
    <property type="evidence" value="ECO:0007669"/>
    <property type="project" value="TreeGrafter"/>
</dbReference>
<feature type="non-terminal residue" evidence="9">
    <location>
        <position position="534"/>
    </location>
</feature>
<dbReference type="InterPro" id="IPR050283">
    <property type="entry name" value="E-box_TF_Regulators"/>
</dbReference>
<dbReference type="SUPFAM" id="SSF47459">
    <property type="entry name" value="HLH, helix-loop-helix DNA-binding domain"/>
    <property type="match status" value="1"/>
</dbReference>
<evidence type="ECO:0000256" key="4">
    <source>
        <dbReference type="ARBA" id="ARBA00023242"/>
    </source>
</evidence>